<evidence type="ECO:0000313" key="2">
    <source>
        <dbReference type="Proteomes" id="UP001229421"/>
    </source>
</evidence>
<reference evidence="1" key="1">
    <citation type="journal article" date="2023" name="bioRxiv">
        <title>Improved chromosome-level genome assembly for marigold (Tagetes erecta).</title>
        <authorList>
            <person name="Jiang F."/>
            <person name="Yuan L."/>
            <person name="Wang S."/>
            <person name="Wang H."/>
            <person name="Xu D."/>
            <person name="Wang A."/>
            <person name="Fan W."/>
        </authorList>
    </citation>
    <scope>NUCLEOTIDE SEQUENCE</scope>
    <source>
        <strain evidence="1">WSJ</strain>
        <tissue evidence="1">Leaf</tissue>
    </source>
</reference>
<proteinExistence type="predicted"/>
<evidence type="ECO:0000313" key="1">
    <source>
        <dbReference type="EMBL" id="KAK1421520.1"/>
    </source>
</evidence>
<name>A0AAD8KEL6_TARER</name>
<comment type="caution">
    <text evidence="1">The sequence shown here is derived from an EMBL/GenBank/DDBJ whole genome shotgun (WGS) entry which is preliminary data.</text>
</comment>
<protein>
    <submittedName>
        <fullName evidence="1">Uncharacterized protein</fullName>
    </submittedName>
</protein>
<sequence>MHVVNNSRVANTHITYPAAILPLPPPPLFSLSIETSNQSTLDFISQSSYSPLLVPVSAFKFSFVVNF</sequence>
<dbReference type="AlphaFoldDB" id="A0AAD8KEL6"/>
<gene>
    <name evidence="1" type="ORF">QVD17_23930</name>
</gene>
<accession>A0AAD8KEL6</accession>
<organism evidence="1 2">
    <name type="scientific">Tagetes erecta</name>
    <name type="common">African marigold</name>
    <dbReference type="NCBI Taxonomy" id="13708"/>
    <lineage>
        <taxon>Eukaryota</taxon>
        <taxon>Viridiplantae</taxon>
        <taxon>Streptophyta</taxon>
        <taxon>Embryophyta</taxon>
        <taxon>Tracheophyta</taxon>
        <taxon>Spermatophyta</taxon>
        <taxon>Magnoliopsida</taxon>
        <taxon>eudicotyledons</taxon>
        <taxon>Gunneridae</taxon>
        <taxon>Pentapetalae</taxon>
        <taxon>asterids</taxon>
        <taxon>campanulids</taxon>
        <taxon>Asterales</taxon>
        <taxon>Asteraceae</taxon>
        <taxon>Asteroideae</taxon>
        <taxon>Heliantheae alliance</taxon>
        <taxon>Tageteae</taxon>
        <taxon>Tagetes</taxon>
    </lineage>
</organism>
<dbReference type="Proteomes" id="UP001229421">
    <property type="component" value="Unassembled WGS sequence"/>
</dbReference>
<dbReference type="EMBL" id="JAUHHV010000006">
    <property type="protein sequence ID" value="KAK1421520.1"/>
    <property type="molecule type" value="Genomic_DNA"/>
</dbReference>
<keyword evidence="2" id="KW-1185">Reference proteome</keyword>